<proteinExistence type="predicted"/>
<organism evidence="1 2">
    <name type="scientific">Mesorhabditis spiculigera</name>
    <dbReference type="NCBI Taxonomy" id="96644"/>
    <lineage>
        <taxon>Eukaryota</taxon>
        <taxon>Metazoa</taxon>
        <taxon>Ecdysozoa</taxon>
        <taxon>Nematoda</taxon>
        <taxon>Chromadorea</taxon>
        <taxon>Rhabditida</taxon>
        <taxon>Rhabditina</taxon>
        <taxon>Rhabditomorpha</taxon>
        <taxon>Rhabditoidea</taxon>
        <taxon>Rhabditidae</taxon>
        <taxon>Mesorhabditinae</taxon>
        <taxon>Mesorhabditis</taxon>
    </lineage>
</organism>
<comment type="caution">
    <text evidence="1">The sequence shown here is derived from an EMBL/GenBank/DDBJ whole genome shotgun (WGS) entry which is preliminary data.</text>
</comment>
<protein>
    <submittedName>
        <fullName evidence="1">Uncharacterized protein</fullName>
    </submittedName>
</protein>
<accession>A0AA36GC78</accession>
<dbReference type="Proteomes" id="UP001177023">
    <property type="component" value="Unassembled WGS sequence"/>
</dbReference>
<reference evidence="1" key="1">
    <citation type="submission" date="2023-06" db="EMBL/GenBank/DDBJ databases">
        <authorList>
            <person name="Delattre M."/>
        </authorList>
    </citation>
    <scope>NUCLEOTIDE SEQUENCE</scope>
    <source>
        <strain evidence="1">AF72</strain>
    </source>
</reference>
<dbReference type="AlphaFoldDB" id="A0AA36GC78"/>
<feature type="non-terminal residue" evidence="1">
    <location>
        <position position="1"/>
    </location>
</feature>
<sequence>MCRTAYLLALLPAIATAAIQCYVGQKLFALESNMAVCAPFVPYHCAVSCEWKHNCSSTVGYEAFSGRRTFVSGVLMNTKSLMALCCTSFATKIESDNRGERCAWRDWDSVPVLGPSLRAEPVLGVNHYIRDIEMERDGDSRVDARIEVCQYQKEMDSCQPEKMTEAEQHRLNLLKLRLERFQAKADLQKESQPEKIEEPIVSH</sequence>
<gene>
    <name evidence="1" type="ORF">MSPICULIGERA_LOCUS21339</name>
</gene>
<evidence type="ECO:0000313" key="1">
    <source>
        <dbReference type="EMBL" id="CAJ0583247.1"/>
    </source>
</evidence>
<name>A0AA36GC78_9BILA</name>
<keyword evidence="2" id="KW-1185">Reference proteome</keyword>
<dbReference type="EMBL" id="CATQJA010002665">
    <property type="protein sequence ID" value="CAJ0583247.1"/>
    <property type="molecule type" value="Genomic_DNA"/>
</dbReference>
<evidence type="ECO:0000313" key="2">
    <source>
        <dbReference type="Proteomes" id="UP001177023"/>
    </source>
</evidence>